<evidence type="ECO:0000259" key="6">
    <source>
        <dbReference type="Pfam" id="PF02544"/>
    </source>
</evidence>
<feature type="domain" description="3-oxo-5-alpha-steroid 4-dehydrogenase C-terminal" evidence="6">
    <location>
        <begin position="158"/>
        <end position="258"/>
    </location>
</feature>
<gene>
    <name evidence="7" type="primary">TPHA0K00940</name>
    <name evidence="7" type="ordered locus">TPHA_0K00940</name>
</gene>
<dbReference type="GO" id="GO:0007124">
    <property type="term" value="P:pseudohyphal growth"/>
    <property type="evidence" value="ECO:0007669"/>
    <property type="project" value="EnsemblFungi"/>
</dbReference>
<feature type="transmembrane region" description="Helical" evidence="5">
    <location>
        <begin position="74"/>
        <end position="91"/>
    </location>
</feature>
<evidence type="ECO:0000256" key="5">
    <source>
        <dbReference type="RuleBase" id="RU367081"/>
    </source>
</evidence>
<evidence type="ECO:0000313" key="8">
    <source>
        <dbReference type="Proteomes" id="UP000005666"/>
    </source>
</evidence>
<dbReference type="GO" id="GO:0016095">
    <property type="term" value="P:polyprenol catabolic process"/>
    <property type="evidence" value="ECO:0007669"/>
    <property type="project" value="UniProtKB-UniRule"/>
</dbReference>
<name>G8BZA0_TETPH</name>
<keyword evidence="5" id="KW-0560">Oxidoreductase</keyword>
<dbReference type="InterPro" id="IPR001104">
    <property type="entry name" value="3-oxo-5_a-steroid_4-DH_C"/>
</dbReference>
<keyword evidence="3 5" id="KW-1133">Transmembrane helix</keyword>
<organism evidence="7 8">
    <name type="scientific">Tetrapisispora phaffii (strain ATCC 24235 / CBS 4417 / NBRC 1672 / NRRL Y-8282 / UCD 70-5)</name>
    <name type="common">Yeast</name>
    <name type="synonym">Fabospora phaffii</name>
    <dbReference type="NCBI Taxonomy" id="1071381"/>
    <lineage>
        <taxon>Eukaryota</taxon>
        <taxon>Fungi</taxon>
        <taxon>Dikarya</taxon>
        <taxon>Ascomycota</taxon>
        <taxon>Saccharomycotina</taxon>
        <taxon>Saccharomycetes</taxon>
        <taxon>Saccharomycetales</taxon>
        <taxon>Saccharomycetaceae</taxon>
        <taxon>Tetrapisispora</taxon>
    </lineage>
</organism>
<dbReference type="OrthoDB" id="541710at2759"/>
<dbReference type="PANTHER" id="PTHR14624:SF0">
    <property type="entry name" value="POLYPRENOL REDUCTASE"/>
    <property type="match status" value="1"/>
</dbReference>
<sequence length="259" mass="30972">MVNLINFTIIGYRSSFIFGLFSLVIAKWFLPEFLKYGKTLTTRDSSNDIKKVFEDNGTKNLLERIQNTTVPKQWFFHFYLLSTIFTLITLYKNYQHKIIWIILIHSLRRLYETLYVSKYTSESRMNWSHYVVGLWFYSVLHIILYIQILQGNIDTHLNYYSVLLFTMASWDQHKNHTILSELVKYSLPKGRLFSICSSPHYLDEILIYMSFLPFNREFSWLVVWIIASLTISAIETHNYYKSKFKDQTIPKYSIIPFII</sequence>
<keyword evidence="5" id="KW-0521">NADP</keyword>
<keyword evidence="5" id="KW-0256">Endoplasmic reticulum</keyword>
<comment type="subcellular location">
    <subcellularLocation>
        <location evidence="1">Endomembrane system</location>
        <topology evidence="1">Multi-pass membrane protein</topology>
    </subcellularLocation>
    <subcellularLocation>
        <location evidence="5">Endoplasmic reticulum membrane</location>
    </subcellularLocation>
</comment>
<keyword evidence="2 5" id="KW-0812">Transmembrane</keyword>
<dbReference type="Pfam" id="PF02544">
    <property type="entry name" value="Steroid_dh"/>
    <property type="match status" value="1"/>
</dbReference>
<keyword evidence="8" id="KW-1185">Reference proteome</keyword>
<dbReference type="GO" id="GO:0006488">
    <property type="term" value="P:dolichol-linked oligosaccharide biosynthetic process"/>
    <property type="evidence" value="ECO:0007669"/>
    <property type="project" value="UniProtKB-UniRule"/>
</dbReference>
<dbReference type="GO" id="GO:0160198">
    <property type="term" value="F:polyprenal reductase activity"/>
    <property type="evidence" value="ECO:0007669"/>
    <property type="project" value="UniProtKB-EC"/>
</dbReference>
<dbReference type="GO" id="GO:0102389">
    <property type="term" value="F:polyprenol reductase activity"/>
    <property type="evidence" value="ECO:0007669"/>
    <property type="project" value="UniProtKB-UniRule"/>
</dbReference>
<evidence type="ECO:0000256" key="1">
    <source>
        <dbReference type="ARBA" id="ARBA00004127"/>
    </source>
</evidence>
<comment type="pathway">
    <text evidence="5">Protein modification; protein glycosylation.</text>
</comment>
<dbReference type="InterPro" id="IPR039698">
    <property type="entry name" value="Dfg10/SRD5A3"/>
</dbReference>
<evidence type="ECO:0000313" key="7">
    <source>
        <dbReference type="EMBL" id="CCE65228.1"/>
    </source>
</evidence>
<dbReference type="UniPathway" id="UPA00378"/>
<dbReference type="Proteomes" id="UP000005666">
    <property type="component" value="Chromosome 11"/>
</dbReference>
<feature type="transmembrane region" description="Helical" evidence="5">
    <location>
        <begin position="12"/>
        <end position="30"/>
    </location>
</feature>
<protein>
    <recommendedName>
        <fullName evidence="5">Polyprenal reductase</fullName>
        <ecNumber evidence="5">1.3.1.94</ecNumber>
    </recommendedName>
</protein>
<dbReference type="AlphaFoldDB" id="G8BZA0"/>
<dbReference type="RefSeq" id="XP_003687662.1">
    <property type="nucleotide sequence ID" value="XM_003687614.1"/>
</dbReference>
<dbReference type="eggNOG" id="KOG1640">
    <property type="taxonomic scope" value="Eukaryota"/>
</dbReference>
<accession>G8BZA0</accession>
<comment type="function">
    <text evidence="5">Plays a key role in early steps of protein N-linked glycosylation by being involved in the conversion of polyprenol into dolichol. Acts as a polyprenal reductase that mediates the reduction of polyprenal into dolichal in a NADP-dependent mechanism. Dolichols are required for the synthesis of dolichol-linked monosaccharides and the oligosaccharide precursor used for N-glycosylation.</text>
</comment>
<dbReference type="STRING" id="1071381.G8BZA0"/>
<dbReference type="EC" id="1.3.1.94" evidence="5"/>
<evidence type="ECO:0000256" key="4">
    <source>
        <dbReference type="ARBA" id="ARBA00023136"/>
    </source>
</evidence>
<reference evidence="7 8" key="1">
    <citation type="journal article" date="2011" name="Proc. Natl. Acad. Sci. U.S.A.">
        <title>Evolutionary erosion of yeast sex chromosomes by mating-type switching accidents.</title>
        <authorList>
            <person name="Gordon J.L."/>
            <person name="Armisen D."/>
            <person name="Proux-Wera E."/>
            <person name="Oheigeartaigh S.S."/>
            <person name="Byrne K.P."/>
            <person name="Wolfe K.H."/>
        </authorList>
    </citation>
    <scope>NUCLEOTIDE SEQUENCE [LARGE SCALE GENOMIC DNA]</scope>
    <source>
        <strain evidence="8">ATCC 24235 / CBS 4417 / NBRC 1672 / NRRL Y-8282 / UCD 70-5</strain>
    </source>
</reference>
<evidence type="ECO:0000256" key="2">
    <source>
        <dbReference type="ARBA" id="ARBA00022692"/>
    </source>
</evidence>
<dbReference type="PROSITE" id="PS50244">
    <property type="entry name" value="S5A_REDUCTASE"/>
    <property type="match status" value="1"/>
</dbReference>
<keyword evidence="4 5" id="KW-0472">Membrane</keyword>
<dbReference type="HOGENOM" id="CLU_044409_0_0_1"/>
<dbReference type="GO" id="GO:0005789">
    <property type="term" value="C:endoplasmic reticulum membrane"/>
    <property type="evidence" value="ECO:0007669"/>
    <property type="project" value="UniProtKB-SubCell"/>
</dbReference>
<comment type="catalytic activity">
    <reaction evidence="5">
        <text>a di-trans,poly-cis-dolichal + NADP(+) = a di-trans,poly-cis-polyprenal + NADPH + H(+)</text>
        <dbReference type="Rhea" id="RHEA:80727"/>
        <dbReference type="Rhea" id="RHEA-COMP:19536"/>
        <dbReference type="Rhea" id="RHEA-COMP:19537"/>
        <dbReference type="ChEBI" id="CHEBI:15378"/>
        <dbReference type="ChEBI" id="CHEBI:57783"/>
        <dbReference type="ChEBI" id="CHEBI:58349"/>
        <dbReference type="ChEBI" id="CHEBI:231623"/>
        <dbReference type="ChEBI" id="CHEBI:231637"/>
        <dbReference type="EC" id="1.3.1.94"/>
    </reaction>
    <physiologicalReaction direction="right-to-left" evidence="5">
        <dbReference type="Rhea" id="RHEA:80729"/>
    </physiologicalReaction>
</comment>
<feature type="transmembrane region" description="Helical" evidence="5">
    <location>
        <begin position="218"/>
        <end position="235"/>
    </location>
</feature>
<dbReference type="PANTHER" id="PTHR14624">
    <property type="entry name" value="DFG10 PROTEIN"/>
    <property type="match status" value="1"/>
</dbReference>
<proteinExistence type="inferred from homology"/>
<dbReference type="EMBL" id="HE612866">
    <property type="protein sequence ID" value="CCE65228.1"/>
    <property type="molecule type" value="Genomic_DNA"/>
</dbReference>
<feature type="transmembrane region" description="Helical" evidence="5">
    <location>
        <begin position="127"/>
        <end position="148"/>
    </location>
</feature>
<comment type="similarity">
    <text evidence="5">Belongs to the steroid 5-alpha reductase family. Polyprenal reductase subfamily.</text>
</comment>
<dbReference type="GO" id="GO:0043048">
    <property type="term" value="P:dolichyl monophosphate biosynthetic process"/>
    <property type="evidence" value="ECO:0007669"/>
    <property type="project" value="EnsemblFungi"/>
</dbReference>
<dbReference type="GO" id="GO:0003865">
    <property type="term" value="F:3-oxo-5-alpha-steroid 4-dehydrogenase activity"/>
    <property type="evidence" value="ECO:0007669"/>
    <property type="project" value="TreeGrafter"/>
</dbReference>
<evidence type="ECO:0000256" key="3">
    <source>
        <dbReference type="ARBA" id="ARBA00022989"/>
    </source>
</evidence>
<dbReference type="KEGG" id="tpf:TPHA_0K00940"/>
<dbReference type="GeneID" id="11531566"/>
<dbReference type="OMA" id="RFYETNF"/>